<evidence type="ECO:0000256" key="3">
    <source>
        <dbReference type="ARBA" id="ARBA00022475"/>
    </source>
</evidence>
<dbReference type="InterPro" id="IPR003370">
    <property type="entry name" value="Chromate_transpt"/>
</dbReference>
<dbReference type="PANTHER" id="PTHR43663">
    <property type="entry name" value="CHROMATE TRANSPORT PROTEIN-RELATED"/>
    <property type="match status" value="1"/>
</dbReference>
<dbReference type="GO" id="GO:0005886">
    <property type="term" value="C:plasma membrane"/>
    <property type="evidence" value="ECO:0007669"/>
    <property type="project" value="UniProtKB-SubCell"/>
</dbReference>
<keyword evidence="6 7" id="KW-0472">Membrane</keyword>
<sequence>MKVLFELFWRFFQTGLFAVGGGLATLPFLNEISEATGWYTKPQLADMIAISESTPGPIGVNMSTYVGYHAAGIPGALLATFSLALPSVIIIFLVYGFLERFKGNQTVDAAFYGLRAASVGLIAAAGIGVVNLTLFSPAAWKASGALTDLFNWKGLFLAAVLLLCTRKLKWHPIVFLAASAVIGIVFHFGGV</sequence>
<dbReference type="EMBL" id="CP060634">
    <property type="protein sequence ID" value="QNM06420.1"/>
    <property type="molecule type" value="Genomic_DNA"/>
</dbReference>
<feature type="transmembrane region" description="Helical" evidence="7">
    <location>
        <begin position="7"/>
        <end position="29"/>
    </location>
</feature>
<name>A0A7G9G6I8_9FIRM</name>
<keyword evidence="9" id="KW-1185">Reference proteome</keyword>
<dbReference type="PANTHER" id="PTHR43663:SF1">
    <property type="entry name" value="CHROMATE TRANSPORTER"/>
    <property type="match status" value="1"/>
</dbReference>
<gene>
    <name evidence="8" type="ORF">H9Q78_04610</name>
</gene>
<comment type="subcellular location">
    <subcellularLocation>
        <location evidence="1">Cell membrane</location>
        <topology evidence="1">Multi-pass membrane protein</topology>
    </subcellularLocation>
</comment>
<protein>
    <submittedName>
        <fullName evidence="8">Chromate transporter</fullName>
    </submittedName>
</protein>
<feature type="transmembrane region" description="Helical" evidence="7">
    <location>
        <begin position="172"/>
        <end position="190"/>
    </location>
</feature>
<dbReference type="Pfam" id="PF02417">
    <property type="entry name" value="Chromate_transp"/>
    <property type="match status" value="1"/>
</dbReference>
<keyword evidence="4 7" id="KW-0812">Transmembrane</keyword>
<dbReference type="KEGG" id="qdo:H9Q78_04610"/>
<reference evidence="8 9" key="1">
    <citation type="submission" date="2020-08" db="EMBL/GenBank/DDBJ databases">
        <authorList>
            <person name="Liu C."/>
            <person name="Sun Q."/>
        </authorList>
    </citation>
    <scope>NUCLEOTIDE SEQUENCE [LARGE SCALE GENOMIC DNA]</scope>
    <source>
        <strain evidence="8 9">NSJ-38</strain>
    </source>
</reference>
<evidence type="ECO:0000256" key="1">
    <source>
        <dbReference type="ARBA" id="ARBA00004651"/>
    </source>
</evidence>
<evidence type="ECO:0000256" key="4">
    <source>
        <dbReference type="ARBA" id="ARBA00022692"/>
    </source>
</evidence>
<dbReference type="GO" id="GO:0015109">
    <property type="term" value="F:chromate transmembrane transporter activity"/>
    <property type="evidence" value="ECO:0007669"/>
    <property type="project" value="InterPro"/>
</dbReference>
<accession>A0A7G9G6I8</accession>
<dbReference type="Proteomes" id="UP000515823">
    <property type="component" value="Chromosome"/>
</dbReference>
<evidence type="ECO:0000256" key="5">
    <source>
        <dbReference type="ARBA" id="ARBA00022989"/>
    </source>
</evidence>
<feature type="transmembrane region" description="Helical" evidence="7">
    <location>
        <begin position="110"/>
        <end position="129"/>
    </location>
</feature>
<keyword evidence="5 7" id="KW-1133">Transmembrane helix</keyword>
<organism evidence="8 9">
    <name type="scientific">Qiania dongpingensis</name>
    <dbReference type="NCBI Taxonomy" id="2763669"/>
    <lineage>
        <taxon>Bacteria</taxon>
        <taxon>Bacillati</taxon>
        <taxon>Bacillota</taxon>
        <taxon>Clostridia</taxon>
        <taxon>Lachnospirales</taxon>
        <taxon>Lachnospiraceae</taxon>
        <taxon>Qiania</taxon>
    </lineage>
</organism>
<evidence type="ECO:0000256" key="6">
    <source>
        <dbReference type="ARBA" id="ARBA00023136"/>
    </source>
</evidence>
<proteinExistence type="inferred from homology"/>
<comment type="similarity">
    <text evidence="2">Belongs to the chromate ion transporter (CHR) (TC 2.A.51) family.</text>
</comment>
<dbReference type="InterPro" id="IPR052518">
    <property type="entry name" value="CHR_Transporter"/>
</dbReference>
<evidence type="ECO:0000256" key="7">
    <source>
        <dbReference type="SAM" id="Phobius"/>
    </source>
</evidence>
<feature type="transmembrane region" description="Helical" evidence="7">
    <location>
        <begin position="76"/>
        <end position="98"/>
    </location>
</feature>
<dbReference type="AlphaFoldDB" id="A0A7G9G6I8"/>
<keyword evidence="3" id="KW-1003">Cell membrane</keyword>
<dbReference type="RefSeq" id="WP_249303851.1">
    <property type="nucleotide sequence ID" value="NZ_CP060634.1"/>
</dbReference>
<evidence type="ECO:0000256" key="2">
    <source>
        <dbReference type="ARBA" id="ARBA00005262"/>
    </source>
</evidence>
<feature type="transmembrane region" description="Helical" evidence="7">
    <location>
        <begin position="149"/>
        <end position="165"/>
    </location>
</feature>
<evidence type="ECO:0000313" key="9">
    <source>
        <dbReference type="Proteomes" id="UP000515823"/>
    </source>
</evidence>
<evidence type="ECO:0000313" key="8">
    <source>
        <dbReference type="EMBL" id="QNM06420.1"/>
    </source>
</evidence>